<dbReference type="AlphaFoldDB" id="A0A0F8YC70"/>
<comment type="caution">
    <text evidence="1">The sequence shown here is derived from an EMBL/GenBank/DDBJ whole genome shotgun (WGS) entry which is preliminary data.</text>
</comment>
<gene>
    <name evidence="1" type="ORF">LCGC14_3112020</name>
</gene>
<proteinExistence type="predicted"/>
<organism evidence="1">
    <name type="scientific">marine sediment metagenome</name>
    <dbReference type="NCBI Taxonomy" id="412755"/>
    <lineage>
        <taxon>unclassified sequences</taxon>
        <taxon>metagenomes</taxon>
        <taxon>ecological metagenomes</taxon>
    </lineage>
</organism>
<protein>
    <recommendedName>
        <fullName evidence="2">HNH nuclease domain-containing protein</fullName>
    </recommendedName>
</protein>
<accession>A0A0F8YC70</accession>
<reference evidence="1" key="1">
    <citation type="journal article" date="2015" name="Nature">
        <title>Complex archaea that bridge the gap between prokaryotes and eukaryotes.</title>
        <authorList>
            <person name="Spang A."/>
            <person name="Saw J.H."/>
            <person name="Jorgensen S.L."/>
            <person name="Zaremba-Niedzwiedzka K."/>
            <person name="Martijn J."/>
            <person name="Lind A.E."/>
            <person name="van Eijk R."/>
            <person name="Schleper C."/>
            <person name="Guy L."/>
            <person name="Ettema T.J."/>
        </authorList>
    </citation>
    <scope>NUCLEOTIDE SEQUENCE</scope>
</reference>
<feature type="non-terminal residue" evidence="1">
    <location>
        <position position="1"/>
    </location>
</feature>
<name>A0A0F8YC70_9ZZZZ</name>
<sequence length="140" mass="16867">GKVDKVAVVKYKTSAKERAYRRKYDSSPQRKAWRKDYETKRCKQRLESGYFRKLNDEMRKKVFIKLGDKCAWCGFSDPRALQIDHVNNDGYEERKKSKSANHYMRMKRVLTDTNGRYQILCANCNFIKKYEFMKKKWRGV</sequence>
<dbReference type="EMBL" id="LAZR01067362">
    <property type="protein sequence ID" value="KKK51729.1"/>
    <property type="molecule type" value="Genomic_DNA"/>
</dbReference>
<evidence type="ECO:0000313" key="1">
    <source>
        <dbReference type="EMBL" id="KKK51729.1"/>
    </source>
</evidence>
<evidence type="ECO:0008006" key="2">
    <source>
        <dbReference type="Google" id="ProtNLM"/>
    </source>
</evidence>